<dbReference type="Proteomes" id="UP001159405">
    <property type="component" value="Unassembled WGS sequence"/>
</dbReference>
<comment type="caution">
    <text evidence="1">The sequence shown here is derived from an EMBL/GenBank/DDBJ whole genome shotgun (WGS) entry which is preliminary data.</text>
</comment>
<evidence type="ECO:0000313" key="2">
    <source>
        <dbReference type="Proteomes" id="UP001159405"/>
    </source>
</evidence>
<proteinExistence type="predicted"/>
<name>A0ABN8N394_9CNID</name>
<protein>
    <submittedName>
        <fullName evidence="1">Uncharacterized protein</fullName>
    </submittedName>
</protein>
<accession>A0ABN8N394</accession>
<sequence length="149" mass="17141">MTIFNSLVQPHFNYCCEVWDSCCNTLAVKLQKLQNRAARVLTFSGYDASADPLIEILGWQKLESQRSFHKAVMVYKSLNGLAPEYMRSMFIYRDTVYSLRDAEGKLNIPKPRTNYLKNSFSYTAAVLWNSLPAGLRQAKTLESFKARLR</sequence>
<organism evidence="1 2">
    <name type="scientific">Porites lobata</name>
    <dbReference type="NCBI Taxonomy" id="104759"/>
    <lineage>
        <taxon>Eukaryota</taxon>
        <taxon>Metazoa</taxon>
        <taxon>Cnidaria</taxon>
        <taxon>Anthozoa</taxon>
        <taxon>Hexacorallia</taxon>
        <taxon>Scleractinia</taxon>
        <taxon>Fungiina</taxon>
        <taxon>Poritidae</taxon>
        <taxon>Porites</taxon>
    </lineage>
</organism>
<evidence type="ECO:0000313" key="1">
    <source>
        <dbReference type="EMBL" id="CAH3042007.1"/>
    </source>
</evidence>
<dbReference type="EMBL" id="CALNXK010000009">
    <property type="protein sequence ID" value="CAH3042007.1"/>
    <property type="molecule type" value="Genomic_DNA"/>
</dbReference>
<keyword evidence="2" id="KW-1185">Reference proteome</keyword>
<reference evidence="1 2" key="1">
    <citation type="submission" date="2022-05" db="EMBL/GenBank/DDBJ databases">
        <authorList>
            <consortium name="Genoscope - CEA"/>
            <person name="William W."/>
        </authorList>
    </citation>
    <scope>NUCLEOTIDE SEQUENCE [LARGE SCALE GENOMIC DNA]</scope>
</reference>
<gene>
    <name evidence="1" type="ORF">PLOB_00048044</name>
</gene>